<feature type="non-terminal residue" evidence="2">
    <location>
        <position position="49"/>
    </location>
</feature>
<comment type="caution">
    <text evidence="2">The sequence shown here is derived from an EMBL/GenBank/DDBJ whole genome shotgun (WGS) entry which is preliminary data.</text>
</comment>
<reference evidence="2" key="1">
    <citation type="submission" date="2021-06" db="EMBL/GenBank/DDBJ databases">
        <authorList>
            <person name="Kallberg Y."/>
            <person name="Tangrot J."/>
            <person name="Rosling A."/>
        </authorList>
    </citation>
    <scope>NUCLEOTIDE SEQUENCE</scope>
    <source>
        <strain evidence="2">MT106</strain>
    </source>
</reference>
<dbReference type="AlphaFoldDB" id="A0A9N9N587"/>
<evidence type="ECO:0000256" key="1">
    <source>
        <dbReference type="SAM" id="MobiDB-lite"/>
    </source>
</evidence>
<evidence type="ECO:0000313" key="2">
    <source>
        <dbReference type="EMBL" id="CAG8701602.1"/>
    </source>
</evidence>
<evidence type="ECO:0000313" key="3">
    <source>
        <dbReference type="Proteomes" id="UP000789831"/>
    </source>
</evidence>
<accession>A0A9N9N587</accession>
<name>A0A9N9N587_9GLOM</name>
<organism evidence="2 3">
    <name type="scientific">Ambispora gerdemannii</name>
    <dbReference type="NCBI Taxonomy" id="144530"/>
    <lineage>
        <taxon>Eukaryota</taxon>
        <taxon>Fungi</taxon>
        <taxon>Fungi incertae sedis</taxon>
        <taxon>Mucoromycota</taxon>
        <taxon>Glomeromycotina</taxon>
        <taxon>Glomeromycetes</taxon>
        <taxon>Archaeosporales</taxon>
        <taxon>Ambisporaceae</taxon>
        <taxon>Ambispora</taxon>
    </lineage>
</organism>
<gene>
    <name evidence="2" type="ORF">AGERDE_LOCUS13537</name>
</gene>
<feature type="region of interest" description="Disordered" evidence="1">
    <location>
        <begin position="1"/>
        <end position="23"/>
    </location>
</feature>
<proteinExistence type="predicted"/>
<feature type="non-terminal residue" evidence="2">
    <location>
        <position position="1"/>
    </location>
</feature>
<dbReference type="Proteomes" id="UP000789831">
    <property type="component" value="Unassembled WGS sequence"/>
</dbReference>
<dbReference type="EMBL" id="CAJVPL010018312">
    <property type="protein sequence ID" value="CAG8701602.1"/>
    <property type="molecule type" value="Genomic_DNA"/>
</dbReference>
<keyword evidence="3" id="KW-1185">Reference proteome</keyword>
<sequence>EINQYINLKPAKSNEDPSTSVPSERFFSDVRNHISIHCTRLDPNLLRNM</sequence>
<protein>
    <submittedName>
        <fullName evidence="2">2010_t:CDS:1</fullName>
    </submittedName>
</protein>